<dbReference type="AlphaFoldDB" id="A0A4S4BYG8"/>
<dbReference type="SUPFAM" id="SSF53850">
    <property type="entry name" value="Periplasmic binding protein-like II"/>
    <property type="match status" value="1"/>
</dbReference>
<evidence type="ECO:0000256" key="6">
    <source>
        <dbReference type="SAM" id="MobiDB-lite"/>
    </source>
</evidence>
<evidence type="ECO:0000256" key="4">
    <source>
        <dbReference type="ARBA" id="ARBA00023139"/>
    </source>
</evidence>
<evidence type="ECO:0000313" key="8">
    <source>
        <dbReference type="EMBL" id="THF80305.1"/>
    </source>
</evidence>
<evidence type="ECO:0000256" key="1">
    <source>
        <dbReference type="ARBA" id="ARBA00022475"/>
    </source>
</evidence>
<dbReference type="InterPro" id="IPR006059">
    <property type="entry name" value="SBP"/>
</dbReference>
<keyword evidence="1" id="KW-1003">Cell membrane</keyword>
<proteinExistence type="predicted"/>
<comment type="caution">
    <text evidence="8">The sequence shown here is derived from an EMBL/GenBank/DDBJ whole genome shotgun (WGS) entry which is preliminary data.</text>
</comment>
<dbReference type="Pfam" id="PF01547">
    <property type="entry name" value="SBP_bac_1"/>
    <property type="match status" value="1"/>
</dbReference>
<keyword evidence="9" id="KW-1185">Reference proteome</keyword>
<dbReference type="Proteomes" id="UP000310636">
    <property type="component" value="Unassembled WGS sequence"/>
</dbReference>
<dbReference type="PROSITE" id="PS51257">
    <property type="entry name" value="PROKAR_LIPOPROTEIN"/>
    <property type="match status" value="1"/>
</dbReference>
<protein>
    <submittedName>
        <fullName evidence="8">Extracellular solute-binding protein</fullName>
    </submittedName>
</protein>
<dbReference type="InterPro" id="IPR050490">
    <property type="entry name" value="Bact_solute-bd_prot1"/>
</dbReference>
<feature type="chain" id="PRO_5038533652" evidence="7">
    <location>
        <begin position="23"/>
        <end position="548"/>
    </location>
</feature>
<keyword evidence="5" id="KW-0449">Lipoprotein</keyword>
<dbReference type="OrthoDB" id="2507869at2"/>
<evidence type="ECO:0000256" key="7">
    <source>
        <dbReference type="SAM" id="SignalP"/>
    </source>
</evidence>
<keyword evidence="2 7" id="KW-0732">Signal</keyword>
<reference evidence="8 9" key="1">
    <citation type="submission" date="2019-04" db="EMBL/GenBank/DDBJ databases">
        <title>Cohnella sp. nov. isolated from preserved vegetables.</title>
        <authorList>
            <person name="Lin S.-Y."/>
            <person name="Hung M.-H."/>
            <person name="Young C.-C."/>
        </authorList>
    </citation>
    <scope>NUCLEOTIDE SEQUENCE [LARGE SCALE GENOMIC DNA]</scope>
    <source>
        <strain evidence="8 9">CC-MHH1044</strain>
    </source>
</reference>
<dbReference type="PANTHER" id="PTHR43649">
    <property type="entry name" value="ARABINOSE-BINDING PROTEIN-RELATED"/>
    <property type="match status" value="1"/>
</dbReference>
<name>A0A4S4BYG8_9BACL</name>
<feature type="region of interest" description="Disordered" evidence="6">
    <location>
        <begin position="26"/>
        <end position="61"/>
    </location>
</feature>
<keyword evidence="4" id="KW-0564">Palmitate</keyword>
<dbReference type="EMBL" id="SSOB01000011">
    <property type="protein sequence ID" value="THF80305.1"/>
    <property type="molecule type" value="Genomic_DNA"/>
</dbReference>
<gene>
    <name evidence="8" type="ORF">E6C55_10480</name>
</gene>
<evidence type="ECO:0000313" key="9">
    <source>
        <dbReference type="Proteomes" id="UP000310636"/>
    </source>
</evidence>
<keyword evidence="3" id="KW-0472">Membrane</keyword>
<evidence type="ECO:0000256" key="5">
    <source>
        <dbReference type="ARBA" id="ARBA00023288"/>
    </source>
</evidence>
<dbReference type="PANTHER" id="PTHR43649:SF33">
    <property type="entry name" value="POLYGALACTURONAN_RHAMNOGALACTURONAN-BINDING PROTEIN YTCQ"/>
    <property type="match status" value="1"/>
</dbReference>
<feature type="compositionally biased region" description="Low complexity" evidence="6">
    <location>
        <begin position="33"/>
        <end position="44"/>
    </location>
</feature>
<accession>A0A4S4BYG8</accession>
<evidence type="ECO:0000256" key="3">
    <source>
        <dbReference type="ARBA" id="ARBA00023136"/>
    </source>
</evidence>
<evidence type="ECO:0000256" key="2">
    <source>
        <dbReference type="ARBA" id="ARBA00022729"/>
    </source>
</evidence>
<dbReference type="Gene3D" id="3.40.190.10">
    <property type="entry name" value="Periplasmic binding protein-like II"/>
    <property type="match status" value="2"/>
</dbReference>
<organism evidence="8 9">
    <name type="scientific">Cohnella fermenti</name>
    <dbReference type="NCBI Taxonomy" id="2565925"/>
    <lineage>
        <taxon>Bacteria</taxon>
        <taxon>Bacillati</taxon>
        <taxon>Bacillota</taxon>
        <taxon>Bacilli</taxon>
        <taxon>Bacillales</taxon>
        <taxon>Paenibacillaceae</taxon>
        <taxon>Cohnella</taxon>
    </lineage>
</organism>
<feature type="signal peptide" evidence="7">
    <location>
        <begin position="1"/>
        <end position="22"/>
    </location>
</feature>
<sequence length="548" mass="60911">MQMLRKTVITALAVILSGAAVAGCSQSNDKNGSSAQPSPSSTQTEVASATPATPPTIELSLPLDPGVSLSSDTWALKEWGSRTGVTFNLTTVPRDSQKEKLNLAIASNEFPELTRFFQDDTTYKKYGSKLFVALDPYLEEGKLPNFQKYLEKYPDVEQAIRNPADGKIYGFPLVQDFEWVPRVWWMRNDLLNKQGMDVSQIQSLDDVKAAMLALQKENGGKPITSSRLGWSYYFWTSSTPFGLAGENNGKDPRYNPETQAFEYGPTAAPDRFKMWVEFERWMYENNLLSPDFLTMKDNDLFAGYASGSFPLIREQNNAGQAGVDNEALLQPIMPFPVDGAIQTQAVSPHYNTSFRGPWVISNKSKNADAIMTALDWLYSEEGYTTMFIGKEGEHWVKDASTPSGYKIIGYQSVWTADADGKQPDGLITGGDLGMGVWWMNGVIPEFNRYGTLTSKAGEEAKAFKYLNSRDAIIKAGGTNEAPPPVSFDDDALKKSTELGNQIETYTSENAIKFIIGQKPMSDWDSFMAGYKNFKIDEWVGLYNEFAVK</sequence>